<proteinExistence type="predicted"/>
<dbReference type="AlphaFoldDB" id="A9WA72"/>
<dbReference type="EnsemblBacteria" id="ABY34631">
    <property type="protein sequence ID" value="ABY34631"/>
    <property type="gene ID" value="Caur_1403"/>
</dbReference>
<dbReference type="RefSeq" id="WP_012257287.1">
    <property type="nucleotide sequence ID" value="NC_010175.1"/>
</dbReference>
<dbReference type="EMBL" id="CP000909">
    <property type="protein sequence ID" value="ABY34631.1"/>
    <property type="molecule type" value="Genomic_DNA"/>
</dbReference>
<dbReference type="HOGENOM" id="CLU_2732664_0_0_0"/>
<organism evidence="1 2">
    <name type="scientific">Chloroflexus aurantiacus (strain ATCC 29366 / DSM 635 / J-10-fl)</name>
    <dbReference type="NCBI Taxonomy" id="324602"/>
    <lineage>
        <taxon>Bacteria</taxon>
        <taxon>Bacillati</taxon>
        <taxon>Chloroflexota</taxon>
        <taxon>Chloroflexia</taxon>
        <taxon>Chloroflexales</taxon>
        <taxon>Chloroflexineae</taxon>
        <taxon>Chloroflexaceae</taxon>
        <taxon>Chloroflexus</taxon>
    </lineage>
</organism>
<accession>A9WA72</accession>
<name>A9WA72_CHLAA</name>
<dbReference type="KEGG" id="cau:Caur_1403"/>
<reference evidence="2" key="1">
    <citation type="journal article" date="2011" name="BMC Genomics">
        <title>Complete genome sequence of the filamentous anoxygenic phototrophic bacterium Chloroflexus aurantiacus.</title>
        <authorList>
            <person name="Tang K.H."/>
            <person name="Barry K."/>
            <person name="Chertkov O."/>
            <person name="Dalin E."/>
            <person name="Han C.S."/>
            <person name="Hauser L.J."/>
            <person name="Honchak B.M."/>
            <person name="Karbach L.E."/>
            <person name="Land M.L."/>
            <person name="Lapidus A."/>
            <person name="Larimer F.W."/>
            <person name="Mikhailova N."/>
            <person name="Pitluck S."/>
            <person name="Pierson B.K."/>
            <person name="Blankenship R.E."/>
        </authorList>
    </citation>
    <scope>NUCLEOTIDE SEQUENCE [LARGE SCALE GENOMIC DNA]</scope>
    <source>
        <strain evidence="2">ATCC 29366 / DSM 635 / J-10-fl</strain>
    </source>
</reference>
<keyword evidence="2" id="KW-1185">Reference proteome</keyword>
<evidence type="ECO:0000313" key="2">
    <source>
        <dbReference type="Proteomes" id="UP000002008"/>
    </source>
</evidence>
<sequence length="71" mass="8385">MRTRLKLKPGQRGTKKLQAMYGDRLVCVRYRYDIETGRRFKTIELIVDEKAWSPRDHDEEQFGRIGDVAAD</sequence>
<protein>
    <submittedName>
        <fullName evidence="1">Uncharacterized protein</fullName>
    </submittedName>
</protein>
<dbReference type="InParanoid" id="A9WA72"/>
<gene>
    <name evidence="1" type="ordered locus">Caur_1403</name>
</gene>
<evidence type="ECO:0000313" key="1">
    <source>
        <dbReference type="EMBL" id="ABY34631.1"/>
    </source>
</evidence>
<dbReference type="PATRIC" id="fig|324602.8.peg.1599"/>
<dbReference type="Proteomes" id="UP000002008">
    <property type="component" value="Chromosome"/>
</dbReference>